<evidence type="ECO:0000256" key="2">
    <source>
        <dbReference type="ARBA" id="ARBA00023125"/>
    </source>
</evidence>
<dbReference type="RefSeq" id="WP_394830195.1">
    <property type="nucleotide sequence ID" value="NZ_CP089929.1"/>
</dbReference>
<dbReference type="SUPFAM" id="SSF46689">
    <property type="entry name" value="Homeodomain-like"/>
    <property type="match status" value="1"/>
</dbReference>
<dbReference type="EMBL" id="CP089983">
    <property type="protein sequence ID" value="WXB00593.1"/>
    <property type="molecule type" value="Genomic_DNA"/>
</dbReference>
<evidence type="ECO:0000313" key="7">
    <source>
        <dbReference type="Proteomes" id="UP001374803"/>
    </source>
</evidence>
<dbReference type="InterPro" id="IPR036271">
    <property type="entry name" value="Tet_transcr_reg_TetR-rel_C_sf"/>
</dbReference>
<dbReference type="InterPro" id="IPR050109">
    <property type="entry name" value="HTH-type_TetR-like_transc_reg"/>
</dbReference>
<feature type="domain" description="HTH tetR-type" evidence="5">
    <location>
        <begin position="11"/>
        <end position="71"/>
    </location>
</feature>
<dbReference type="PANTHER" id="PTHR30055:SF220">
    <property type="entry name" value="TETR-FAMILY REGULATORY PROTEIN"/>
    <property type="match status" value="1"/>
</dbReference>
<organism evidence="6 7">
    <name type="scientific">Pendulispora rubella</name>
    <dbReference type="NCBI Taxonomy" id="2741070"/>
    <lineage>
        <taxon>Bacteria</taxon>
        <taxon>Pseudomonadati</taxon>
        <taxon>Myxococcota</taxon>
        <taxon>Myxococcia</taxon>
        <taxon>Myxococcales</taxon>
        <taxon>Sorangiineae</taxon>
        <taxon>Pendulisporaceae</taxon>
        <taxon>Pendulispora</taxon>
    </lineage>
</organism>
<dbReference type="InterPro" id="IPR025996">
    <property type="entry name" value="MT1864/Rv1816-like_C"/>
</dbReference>
<reference evidence="6" key="1">
    <citation type="submission" date="2021-12" db="EMBL/GenBank/DDBJ databases">
        <title>Discovery of the Pendulisporaceae a myxobacterial family with distinct sporulation behavior and unique specialized metabolism.</title>
        <authorList>
            <person name="Garcia R."/>
            <person name="Popoff A."/>
            <person name="Bader C.D."/>
            <person name="Loehr J."/>
            <person name="Walesch S."/>
            <person name="Walt C."/>
            <person name="Boldt J."/>
            <person name="Bunk B."/>
            <person name="Haeckl F.J.F.P.J."/>
            <person name="Gunesch A.P."/>
            <person name="Birkelbach J."/>
            <person name="Nuebel U."/>
            <person name="Pietschmann T."/>
            <person name="Bach T."/>
            <person name="Mueller R."/>
        </authorList>
    </citation>
    <scope>NUCLEOTIDE SEQUENCE</scope>
    <source>
        <strain evidence="6">MSr11367</strain>
    </source>
</reference>
<keyword evidence="7" id="KW-1185">Reference proteome</keyword>
<evidence type="ECO:0000256" key="1">
    <source>
        <dbReference type="ARBA" id="ARBA00023015"/>
    </source>
</evidence>
<protein>
    <submittedName>
        <fullName evidence="6">TetR/AcrR family transcriptional regulator</fullName>
    </submittedName>
</protein>
<evidence type="ECO:0000259" key="5">
    <source>
        <dbReference type="PROSITE" id="PS50977"/>
    </source>
</evidence>
<dbReference type="Proteomes" id="UP001374803">
    <property type="component" value="Chromosome"/>
</dbReference>
<dbReference type="PROSITE" id="PS50977">
    <property type="entry name" value="HTH_TETR_2"/>
    <property type="match status" value="1"/>
</dbReference>
<feature type="DNA-binding region" description="H-T-H motif" evidence="4">
    <location>
        <begin position="34"/>
        <end position="53"/>
    </location>
</feature>
<dbReference type="InterPro" id="IPR001647">
    <property type="entry name" value="HTH_TetR"/>
</dbReference>
<dbReference type="Pfam" id="PF13305">
    <property type="entry name" value="TetR_C_33"/>
    <property type="match status" value="1"/>
</dbReference>
<evidence type="ECO:0000256" key="3">
    <source>
        <dbReference type="ARBA" id="ARBA00023163"/>
    </source>
</evidence>
<keyword evidence="1" id="KW-0805">Transcription regulation</keyword>
<keyword evidence="3" id="KW-0804">Transcription</keyword>
<name>A0ABZ2KPK8_9BACT</name>
<evidence type="ECO:0000313" key="6">
    <source>
        <dbReference type="EMBL" id="WXB00593.1"/>
    </source>
</evidence>
<sequence length="208" mass="22644">MARVARPYHHGDLRNALLAEAAKLVETDGVAALTLRELSRRLGVSHAAPTNHFPDKDALLAGLAAQGFEELAHDLASVAQVRSAELWLRDLGRAYVRFALRRPGHYRVMFGRGFSKESRTRLADVGERAFSILQQAVQATMPPTRARVAQRVREACFLACSVVHGAAMLLLDGPLAPHLSISMDDEDAVTDLIDQATASVSTAIREGR</sequence>
<keyword evidence="2 4" id="KW-0238">DNA-binding</keyword>
<dbReference type="Pfam" id="PF00440">
    <property type="entry name" value="TetR_N"/>
    <property type="match status" value="1"/>
</dbReference>
<evidence type="ECO:0000256" key="4">
    <source>
        <dbReference type="PROSITE-ProRule" id="PRU00335"/>
    </source>
</evidence>
<gene>
    <name evidence="6" type="ORF">LVJ94_27175</name>
</gene>
<dbReference type="PANTHER" id="PTHR30055">
    <property type="entry name" value="HTH-TYPE TRANSCRIPTIONAL REGULATOR RUTR"/>
    <property type="match status" value="1"/>
</dbReference>
<dbReference type="Gene3D" id="1.10.357.10">
    <property type="entry name" value="Tetracycline Repressor, domain 2"/>
    <property type="match status" value="1"/>
</dbReference>
<accession>A0ABZ2KPK8</accession>
<dbReference type="InterPro" id="IPR009057">
    <property type="entry name" value="Homeodomain-like_sf"/>
</dbReference>
<proteinExistence type="predicted"/>
<dbReference type="SUPFAM" id="SSF48498">
    <property type="entry name" value="Tetracyclin repressor-like, C-terminal domain"/>
    <property type="match status" value="1"/>
</dbReference>